<dbReference type="Gene3D" id="2.10.10.20">
    <property type="entry name" value="Carbohydrate-binding module superfamily 5/12"/>
    <property type="match status" value="1"/>
</dbReference>
<proteinExistence type="predicted"/>
<dbReference type="InterPro" id="IPR003610">
    <property type="entry name" value="CBM5/12"/>
</dbReference>
<dbReference type="STRING" id="109895.A0A507DZZ6"/>
<evidence type="ECO:0000313" key="5">
    <source>
        <dbReference type="Proteomes" id="UP000318582"/>
    </source>
</evidence>
<dbReference type="AlphaFoldDB" id="A0A507DZZ6"/>
<dbReference type="SMART" id="SM00696">
    <property type="entry name" value="DM9"/>
    <property type="match status" value="2"/>
</dbReference>
<dbReference type="GO" id="GO:0005975">
    <property type="term" value="P:carbohydrate metabolic process"/>
    <property type="evidence" value="ECO:0007669"/>
    <property type="project" value="InterPro"/>
</dbReference>
<dbReference type="CDD" id="cd12214">
    <property type="entry name" value="ChiA1_BD"/>
    <property type="match status" value="1"/>
</dbReference>
<dbReference type="PANTHER" id="PTHR31649">
    <property type="entry name" value="AGAP009604-PA"/>
    <property type="match status" value="1"/>
</dbReference>
<dbReference type="GO" id="GO:0004553">
    <property type="term" value="F:hydrolase activity, hydrolyzing O-glycosyl compounds"/>
    <property type="evidence" value="ECO:0007669"/>
    <property type="project" value="InterPro"/>
</dbReference>
<evidence type="ECO:0000256" key="1">
    <source>
        <dbReference type="ARBA" id="ARBA00022801"/>
    </source>
</evidence>
<dbReference type="InterPro" id="IPR006616">
    <property type="entry name" value="DM9_repeat"/>
</dbReference>
<feature type="domain" description="Chitin-binding type-3" evidence="3">
    <location>
        <begin position="5"/>
        <end position="45"/>
    </location>
</feature>
<dbReference type="Proteomes" id="UP000318582">
    <property type="component" value="Unassembled WGS sequence"/>
</dbReference>
<dbReference type="SUPFAM" id="SSF51055">
    <property type="entry name" value="Carbohydrate binding domain"/>
    <property type="match status" value="1"/>
</dbReference>
<comment type="caution">
    <text evidence="4">The sequence shown here is derived from an EMBL/GenBank/DDBJ whole genome shotgun (WGS) entry which is preliminary data.</text>
</comment>
<dbReference type="InterPro" id="IPR036573">
    <property type="entry name" value="CBM_sf_5/12"/>
</dbReference>
<dbReference type="EMBL" id="QEAQ01000053">
    <property type="protein sequence ID" value="TPX57399.1"/>
    <property type="molecule type" value="Genomic_DNA"/>
</dbReference>
<name>A0A507DZZ6_9FUNG</name>
<accession>A0A507DZZ6</accession>
<evidence type="ECO:0000256" key="2">
    <source>
        <dbReference type="SAM" id="MobiDB-lite"/>
    </source>
</evidence>
<keyword evidence="5" id="KW-1185">Reference proteome</keyword>
<evidence type="ECO:0000259" key="3">
    <source>
        <dbReference type="Pfam" id="PF02839"/>
    </source>
</evidence>
<feature type="region of interest" description="Disordered" evidence="2">
    <location>
        <begin position="118"/>
        <end position="137"/>
    </location>
</feature>
<keyword evidence="1" id="KW-0378">Hydrolase</keyword>
<evidence type="ECO:0000313" key="4">
    <source>
        <dbReference type="EMBL" id="TPX57399.1"/>
    </source>
</evidence>
<dbReference type="GO" id="GO:0005576">
    <property type="term" value="C:extracellular region"/>
    <property type="evidence" value="ECO:0007669"/>
    <property type="project" value="InterPro"/>
</dbReference>
<feature type="compositionally biased region" description="Low complexity" evidence="2">
    <location>
        <begin position="65"/>
        <end position="97"/>
    </location>
</feature>
<protein>
    <recommendedName>
        <fullName evidence="3">Chitin-binding type-3 domain-containing protein</fullName>
    </recommendedName>
</protein>
<dbReference type="GO" id="GO:0030246">
    <property type="term" value="F:carbohydrate binding"/>
    <property type="evidence" value="ECO:0007669"/>
    <property type="project" value="InterPro"/>
</dbReference>
<dbReference type="Pfam" id="PF02839">
    <property type="entry name" value="CBM_5_12"/>
    <property type="match status" value="1"/>
</dbReference>
<dbReference type="Pfam" id="PF11901">
    <property type="entry name" value="DM9"/>
    <property type="match status" value="1"/>
</dbReference>
<gene>
    <name evidence="4" type="ORF">PhCBS80983_g03850</name>
</gene>
<reference evidence="4 5" key="1">
    <citation type="journal article" date="2019" name="Sci. Rep.">
        <title>Comparative genomics of chytrid fungi reveal insights into the obligate biotrophic and pathogenic lifestyle of Synchytrium endobioticum.</title>
        <authorList>
            <person name="van de Vossenberg B.T.L.H."/>
            <person name="Warris S."/>
            <person name="Nguyen H.D.T."/>
            <person name="van Gent-Pelzer M.P.E."/>
            <person name="Joly D.L."/>
            <person name="van de Geest H.C."/>
            <person name="Bonants P.J.M."/>
            <person name="Smith D.S."/>
            <person name="Levesque C.A."/>
            <person name="van der Lee T.A.J."/>
        </authorList>
    </citation>
    <scope>NUCLEOTIDE SEQUENCE [LARGE SCALE GENOMIC DNA]</scope>
    <source>
        <strain evidence="4 5">CBS 809.83</strain>
    </source>
</reference>
<feature type="region of interest" description="Disordered" evidence="2">
    <location>
        <begin position="48"/>
        <end position="101"/>
    </location>
</feature>
<dbReference type="PANTHER" id="PTHR31649:SF1">
    <property type="entry name" value="FARNESOIC ACID O-METHYL TRANSFERASE DOMAIN-CONTAINING PROTEIN"/>
    <property type="match status" value="1"/>
</dbReference>
<sequence length="357" mass="39361">MTQSWEPGMQYNLGDVVEYNGSHYRIIQAHRSQGDWAPDVVPALWGKIPKSNNDCQPKPHCDNNQQQQQHHQNTSQQQQQPPYQQVPQQPSQQQQQPAAPHLGYAEANQQQYGAVPTQVVPQNSNDPRKQQQDGFSIGGMNVSDDALKIGGGILGTAAAVGIGAFAWDKYSDAKEDKAELEWGYANWEKDARRRQGEYLEAIKNNANLPPLTWVLTEGNNIPQGAIRGGQDADGSPFYIGRAYAKRGVHIGKVSANLRDGCHVSCDGDDVAVMKYEILLGFENAVRWIDGSGKLDNIGGYKMVEGGRDPDGSVLYIGQCHRKGSVVPGKVSEAFKGCYIAWDGDSENENNYRFLVYA</sequence>
<organism evidence="4 5">
    <name type="scientific">Powellomyces hirtus</name>
    <dbReference type="NCBI Taxonomy" id="109895"/>
    <lineage>
        <taxon>Eukaryota</taxon>
        <taxon>Fungi</taxon>
        <taxon>Fungi incertae sedis</taxon>
        <taxon>Chytridiomycota</taxon>
        <taxon>Chytridiomycota incertae sedis</taxon>
        <taxon>Chytridiomycetes</taxon>
        <taxon>Spizellomycetales</taxon>
        <taxon>Powellomycetaceae</taxon>
        <taxon>Powellomyces</taxon>
    </lineage>
</organism>